<accession>A0A9E9LU18</accession>
<dbReference type="RefSeq" id="WP_269308150.1">
    <property type="nucleotide sequence ID" value="NZ_CP098242.1"/>
</dbReference>
<dbReference type="Proteomes" id="UP001156215">
    <property type="component" value="Chromosome"/>
</dbReference>
<organism evidence="2 3">
    <name type="scientific">Oxalobacter vibrioformis</name>
    <dbReference type="NCBI Taxonomy" id="933080"/>
    <lineage>
        <taxon>Bacteria</taxon>
        <taxon>Pseudomonadati</taxon>
        <taxon>Pseudomonadota</taxon>
        <taxon>Betaproteobacteria</taxon>
        <taxon>Burkholderiales</taxon>
        <taxon>Oxalobacteraceae</taxon>
        <taxon>Oxalobacter</taxon>
    </lineage>
</organism>
<keyword evidence="1" id="KW-0732">Signal</keyword>
<gene>
    <name evidence="2" type="ORF">NB640_07650</name>
</gene>
<name>A0A9E9LU18_9BURK</name>
<evidence type="ECO:0000256" key="1">
    <source>
        <dbReference type="SAM" id="SignalP"/>
    </source>
</evidence>
<dbReference type="AlphaFoldDB" id="A0A9E9LU18"/>
<evidence type="ECO:0008006" key="4">
    <source>
        <dbReference type="Google" id="ProtNLM"/>
    </source>
</evidence>
<proteinExistence type="predicted"/>
<protein>
    <recommendedName>
        <fullName evidence="4">VCBS repeat-containing protein</fullName>
    </recommendedName>
</protein>
<feature type="chain" id="PRO_5039073764" description="VCBS repeat-containing protein" evidence="1">
    <location>
        <begin position="20"/>
        <end position="234"/>
    </location>
</feature>
<feature type="signal peptide" evidence="1">
    <location>
        <begin position="1"/>
        <end position="19"/>
    </location>
</feature>
<dbReference type="EMBL" id="CP098242">
    <property type="protein sequence ID" value="WAW09156.1"/>
    <property type="molecule type" value="Genomic_DNA"/>
</dbReference>
<reference evidence="2" key="1">
    <citation type="journal article" date="2022" name="Front. Microbiol.">
        <title>New perspectives on an old grouping: The genomic and phenotypic variability of Oxalobacter formigenes and the implications for calcium oxalate stone prevention.</title>
        <authorList>
            <person name="Chmiel J.A."/>
            <person name="Carr C."/>
            <person name="Stuivenberg G.A."/>
            <person name="Venema R."/>
            <person name="Chanyi R.M."/>
            <person name="Al K.F."/>
            <person name="Giguere D."/>
            <person name="Say H."/>
            <person name="Akouris P.P."/>
            <person name="Dominguez Romero S.A."/>
            <person name="Kwong A."/>
            <person name="Tai V."/>
            <person name="Koval S.F."/>
            <person name="Razvi H."/>
            <person name="Bjazevic J."/>
            <person name="Burton J.P."/>
        </authorList>
    </citation>
    <scope>NUCLEOTIDE SEQUENCE</scope>
    <source>
        <strain evidence="2">WoOx3</strain>
    </source>
</reference>
<evidence type="ECO:0000313" key="2">
    <source>
        <dbReference type="EMBL" id="WAW09156.1"/>
    </source>
</evidence>
<dbReference type="InterPro" id="IPR058087">
    <property type="entry name" value="XAC2610_dom"/>
</dbReference>
<evidence type="ECO:0000313" key="3">
    <source>
        <dbReference type="Proteomes" id="UP001156215"/>
    </source>
</evidence>
<sequence length="234" mass="26224">MKRLCGFLLFAFLFSSAVAQTRFTLPGVSENYLAEISVICKKDECGGPGEIKLFSKKTGKLFQTFHSDDLFFFPSADGQPSVSVVELYGEQSVLIFDDFNFDGHEDIAIRNGNESGYGGPSYDVYVYNITRKKFMPSEELTALAHDNLGMFHVDHQRKRLVTFSKSGCCWHLATEYEVVPGKGLLKVYEFEEAMTASGDMIEVTARTLVNGQWVIESKRVPTAAYYPDETAEKP</sequence>
<dbReference type="KEGG" id="ovb:NB640_07650"/>
<keyword evidence="3" id="KW-1185">Reference proteome</keyword>
<dbReference type="NCBIfam" id="NF047539">
    <property type="entry name" value="XAC2610_fam"/>
    <property type="match status" value="1"/>
</dbReference>